<evidence type="ECO:0000259" key="9">
    <source>
        <dbReference type="PROSITE" id="PS51747"/>
    </source>
</evidence>
<dbReference type="GO" id="GO:0052717">
    <property type="term" value="F:tRNA-specific adenosine-34 deaminase activity"/>
    <property type="evidence" value="ECO:0007669"/>
    <property type="project" value="UniProtKB-UniRule"/>
</dbReference>
<keyword evidence="5 8" id="KW-0378">Hydrolase</keyword>
<keyword evidence="4 8" id="KW-0479">Metal-binding</keyword>
<evidence type="ECO:0000256" key="1">
    <source>
        <dbReference type="ARBA" id="ARBA00010669"/>
    </source>
</evidence>
<dbReference type="GO" id="GO:0002100">
    <property type="term" value="P:tRNA wobble adenosine to inosine editing"/>
    <property type="evidence" value="ECO:0007669"/>
    <property type="project" value="UniProtKB-UniRule"/>
</dbReference>
<dbReference type="InterPro" id="IPR058535">
    <property type="entry name" value="MafB19-deam"/>
</dbReference>
<dbReference type="InterPro" id="IPR016193">
    <property type="entry name" value="Cytidine_deaminase-like"/>
</dbReference>
<evidence type="ECO:0000313" key="10">
    <source>
        <dbReference type="EMBL" id="KRM93426.1"/>
    </source>
</evidence>
<feature type="binding site" evidence="8">
    <location>
        <position position="85"/>
    </location>
    <ligand>
        <name>Zn(2+)</name>
        <dbReference type="ChEBI" id="CHEBI:29105"/>
        <note>catalytic</note>
    </ligand>
</feature>
<feature type="binding site" evidence="8">
    <location>
        <position position="52"/>
    </location>
    <ligand>
        <name>Zn(2+)</name>
        <dbReference type="ChEBI" id="CHEBI:29105"/>
        <note>catalytic</note>
    </ligand>
</feature>
<evidence type="ECO:0000256" key="3">
    <source>
        <dbReference type="ARBA" id="ARBA00022694"/>
    </source>
</evidence>
<dbReference type="PROSITE" id="PS00903">
    <property type="entry name" value="CYT_DCMP_DEAMINASES_1"/>
    <property type="match status" value="1"/>
</dbReference>
<dbReference type="FunFam" id="3.40.140.10:FF:000005">
    <property type="entry name" value="tRNA-specific adenosine deaminase"/>
    <property type="match status" value="1"/>
</dbReference>
<keyword evidence="11" id="KW-1185">Reference proteome</keyword>
<reference evidence="10 11" key="1">
    <citation type="journal article" date="2015" name="Genome Announc.">
        <title>Expanding the biotechnology potential of lactobacilli through comparative genomics of 213 strains and associated genera.</title>
        <authorList>
            <person name="Sun Z."/>
            <person name="Harris H.M."/>
            <person name="McCann A."/>
            <person name="Guo C."/>
            <person name="Argimon S."/>
            <person name="Zhang W."/>
            <person name="Yang X."/>
            <person name="Jeffery I.B."/>
            <person name="Cooney J.C."/>
            <person name="Kagawa T.F."/>
            <person name="Liu W."/>
            <person name="Song Y."/>
            <person name="Salvetti E."/>
            <person name="Wrobel A."/>
            <person name="Rasinkangas P."/>
            <person name="Parkhill J."/>
            <person name="Rea M.C."/>
            <person name="O'Sullivan O."/>
            <person name="Ritari J."/>
            <person name="Douillard F.P."/>
            <person name="Paul Ross R."/>
            <person name="Yang R."/>
            <person name="Briner A.E."/>
            <person name="Felis G.E."/>
            <person name="de Vos W.M."/>
            <person name="Barrangou R."/>
            <person name="Klaenhammer T.R."/>
            <person name="Caufield P.W."/>
            <person name="Cui Y."/>
            <person name="Zhang H."/>
            <person name="O'Toole P.W."/>
        </authorList>
    </citation>
    <scope>NUCLEOTIDE SEQUENCE [LARGE SCALE GENOMIC DNA]</scope>
    <source>
        <strain evidence="10 11">DSM 24302</strain>
    </source>
</reference>
<comment type="catalytic activity">
    <reaction evidence="7 8">
        <text>adenosine(34) in tRNA + H2O + H(+) = inosine(34) in tRNA + NH4(+)</text>
        <dbReference type="Rhea" id="RHEA:43168"/>
        <dbReference type="Rhea" id="RHEA-COMP:10373"/>
        <dbReference type="Rhea" id="RHEA-COMP:10374"/>
        <dbReference type="ChEBI" id="CHEBI:15377"/>
        <dbReference type="ChEBI" id="CHEBI:15378"/>
        <dbReference type="ChEBI" id="CHEBI:28938"/>
        <dbReference type="ChEBI" id="CHEBI:74411"/>
        <dbReference type="ChEBI" id="CHEBI:82852"/>
        <dbReference type="EC" id="3.5.4.33"/>
    </reaction>
</comment>
<dbReference type="STRING" id="1423802.FC56_GL000138"/>
<evidence type="ECO:0000256" key="5">
    <source>
        <dbReference type="ARBA" id="ARBA00022801"/>
    </source>
</evidence>
<name>A0A0R2CR39_9LACO</name>
<dbReference type="InterPro" id="IPR016192">
    <property type="entry name" value="APOBEC/CMP_deaminase_Zn-bd"/>
</dbReference>
<feature type="binding site" evidence="8">
    <location>
        <position position="82"/>
    </location>
    <ligand>
        <name>Zn(2+)</name>
        <dbReference type="ChEBI" id="CHEBI:29105"/>
        <note>catalytic</note>
    </ligand>
</feature>
<dbReference type="Pfam" id="PF14437">
    <property type="entry name" value="MafB19-deam"/>
    <property type="match status" value="1"/>
</dbReference>
<comment type="caution">
    <text evidence="10">The sequence shown here is derived from an EMBL/GenBank/DDBJ whole genome shotgun (WGS) entry which is preliminary data.</text>
</comment>
<evidence type="ECO:0000256" key="2">
    <source>
        <dbReference type="ARBA" id="ARBA00011738"/>
    </source>
</evidence>
<feature type="domain" description="CMP/dCMP-type deaminase" evidence="9">
    <location>
        <begin position="1"/>
        <end position="120"/>
    </location>
</feature>
<dbReference type="HAMAP" id="MF_00972">
    <property type="entry name" value="tRNA_aden_deaminase"/>
    <property type="match status" value="1"/>
</dbReference>
<comment type="function">
    <text evidence="8">Catalyzes the deamination of adenosine to inosine at the wobble position 34 of tRNA(Arg2).</text>
</comment>
<keyword evidence="3 8" id="KW-0819">tRNA processing</keyword>
<comment type="similarity">
    <text evidence="1">Belongs to the cytidine and deoxycytidylate deaminase family. ADAT2 subfamily.</text>
</comment>
<dbReference type="Gene3D" id="3.40.140.10">
    <property type="entry name" value="Cytidine Deaminase, domain 2"/>
    <property type="match status" value="1"/>
</dbReference>
<evidence type="ECO:0000256" key="8">
    <source>
        <dbReference type="HAMAP-Rule" id="MF_00972"/>
    </source>
</evidence>
<dbReference type="EC" id="3.5.4.33" evidence="8"/>
<dbReference type="GO" id="GO:0008270">
    <property type="term" value="F:zinc ion binding"/>
    <property type="evidence" value="ECO:0007669"/>
    <property type="project" value="UniProtKB-UniRule"/>
</dbReference>
<evidence type="ECO:0000256" key="7">
    <source>
        <dbReference type="ARBA" id="ARBA00048045"/>
    </source>
</evidence>
<dbReference type="InterPro" id="IPR028883">
    <property type="entry name" value="tRNA_aden_deaminase"/>
</dbReference>
<dbReference type="NCBIfam" id="NF008113">
    <property type="entry name" value="PRK10860.1"/>
    <property type="match status" value="1"/>
</dbReference>
<sequence>MNETDYMRLALKEAQNAALIGEVPIGAVVVWQGKVIGWGHNLREHLEDATAHAELLAIQEACRYLNSWRLIDCDLYVTIEPCLMCAGTIVNSRIRRVYFGARDPKAGATKSLYEALEDSRLNHQVEVHEGLLADEAGQVMRDFFRAARKRKKAAKKKLKKS</sequence>
<dbReference type="PANTHER" id="PTHR11079">
    <property type="entry name" value="CYTOSINE DEAMINASE FAMILY MEMBER"/>
    <property type="match status" value="1"/>
</dbReference>
<accession>A0A0R2CR39</accession>
<keyword evidence="6 8" id="KW-0862">Zinc</keyword>
<organism evidence="10 11">
    <name type="scientific">Lentilactobacillus senioris DSM 24302 = JCM 17472</name>
    <dbReference type="NCBI Taxonomy" id="1423802"/>
    <lineage>
        <taxon>Bacteria</taxon>
        <taxon>Bacillati</taxon>
        <taxon>Bacillota</taxon>
        <taxon>Bacilli</taxon>
        <taxon>Lactobacillales</taxon>
        <taxon>Lactobacillaceae</taxon>
        <taxon>Lentilactobacillus</taxon>
    </lineage>
</organism>
<comment type="cofactor">
    <cofactor evidence="8">
        <name>Zn(2+)</name>
        <dbReference type="ChEBI" id="CHEBI:29105"/>
    </cofactor>
    <text evidence="8">Binds 1 zinc ion per subunit.</text>
</comment>
<dbReference type="PROSITE" id="PS51747">
    <property type="entry name" value="CYT_DCMP_DEAMINASES_2"/>
    <property type="match status" value="1"/>
</dbReference>
<dbReference type="AlphaFoldDB" id="A0A0R2CR39"/>
<evidence type="ECO:0000313" key="11">
    <source>
        <dbReference type="Proteomes" id="UP000051256"/>
    </source>
</evidence>
<comment type="subunit">
    <text evidence="2 8">Homodimer.</text>
</comment>
<evidence type="ECO:0000256" key="6">
    <source>
        <dbReference type="ARBA" id="ARBA00022833"/>
    </source>
</evidence>
<dbReference type="CDD" id="cd01285">
    <property type="entry name" value="nucleoside_deaminase"/>
    <property type="match status" value="1"/>
</dbReference>
<dbReference type="EMBL" id="AYZR01000008">
    <property type="protein sequence ID" value="KRM93426.1"/>
    <property type="molecule type" value="Genomic_DNA"/>
</dbReference>
<proteinExistence type="inferred from homology"/>
<dbReference type="PANTHER" id="PTHR11079:SF202">
    <property type="entry name" value="TRNA-SPECIFIC ADENOSINE DEAMINASE"/>
    <property type="match status" value="1"/>
</dbReference>
<evidence type="ECO:0000256" key="4">
    <source>
        <dbReference type="ARBA" id="ARBA00022723"/>
    </source>
</evidence>
<dbReference type="RefSeq" id="WP_290122998.1">
    <property type="nucleotide sequence ID" value="NZ_AYZR01000008.1"/>
</dbReference>
<dbReference type="InterPro" id="IPR002125">
    <property type="entry name" value="CMP_dCMP_dom"/>
</dbReference>
<protein>
    <recommendedName>
        <fullName evidence="8">tRNA-specific adenosine deaminase</fullName>
        <ecNumber evidence="8">3.5.4.33</ecNumber>
    </recommendedName>
</protein>
<gene>
    <name evidence="8" type="primary">tadA</name>
    <name evidence="10" type="ORF">FC56_GL000138</name>
</gene>
<dbReference type="Proteomes" id="UP000051256">
    <property type="component" value="Unassembled WGS sequence"/>
</dbReference>
<dbReference type="PATRIC" id="fig|1423802.4.peg.140"/>
<feature type="active site" description="Proton donor" evidence="8">
    <location>
        <position position="54"/>
    </location>
</feature>
<dbReference type="SUPFAM" id="SSF53927">
    <property type="entry name" value="Cytidine deaminase-like"/>
    <property type="match status" value="1"/>
</dbReference>